<dbReference type="PANTHER" id="PTHR22793:SF12">
    <property type="entry name" value="MYOCARDIN-RELATED TRANSCRIPTION FACTOR, ISOFORM H"/>
    <property type="match status" value="1"/>
</dbReference>
<keyword evidence="3" id="KW-0539">Nucleus</keyword>
<feature type="non-terminal residue" evidence="5">
    <location>
        <position position="114"/>
    </location>
</feature>
<dbReference type="EMBL" id="JAABOA010000534">
    <property type="protein sequence ID" value="KAF9583985.1"/>
    <property type="molecule type" value="Genomic_DNA"/>
</dbReference>
<dbReference type="Proteomes" id="UP000780801">
    <property type="component" value="Unassembled WGS sequence"/>
</dbReference>
<dbReference type="Gene3D" id="6.10.150.10">
    <property type="match status" value="2"/>
</dbReference>
<dbReference type="AlphaFoldDB" id="A0A9P6G0D2"/>
<protein>
    <submittedName>
        <fullName evidence="5">Uncharacterized protein</fullName>
    </submittedName>
</protein>
<dbReference type="SMART" id="SM00707">
    <property type="entry name" value="RPEL"/>
    <property type="match status" value="2"/>
</dbReference>
<reference evidence="5" key="1">
    <citation type="journal article" date="2020" name="Fungal Divers.">
        <title>Resolving the Mortierellaceae phylogeny through synthesis of multi-gene phylogenetics and phylogenomics.</title>
        <authorList>
            <person name="Vandepol N."/>
            <person name="Liber J."/>
            <person name="Desiro A."/>
            <person name="Na H."/>
            <person name="Kennedy M."/>
            <person name="Barry K."/>
            <person name="Grigoriev I.V."/>
            <person name="Miller A.N."/>
            <person name="O'Donnell K."/>
            <person name="Stajich J.E."/>
            <person name="Bonito G."/>
        </authorList>
    </citation>
    <scope>NUCLEOTIDE SEQUENCE</scope>
    <source>
        <strain evidence="5">KOD1015</strain>
    </source>
</reference>
<dbReference type="PROSITE" id="PS51073">
    <property type="entry name" value="RPEL"/>
    <property type="match status" value="1"/>
</dbReference>
<keyword evidence="6" id="KW-1185">Reference proteome</keyword>
<dbReference type="InterPro" id="IPR043451">
    <property type="entry name" value="Myocardin-like"/>
</dbReference>
<evidence type="ECO:0000256" key="3">
    <source>
        <dbReference type="ARBA" id="ARBA00023242"/>
    </source>
</evidence>
<dbReference type="GO" id="GO:0003713">
    <property type="term" value="F:transcription coactivator activity"/>
    <property type="evidence" value="ECO:0007669"/>
    <property type="project" value="TreeGrafter"/>
</dbReference>
<evidence type="ECO:0000313" key="6">
    <source>
        <dbReference type="Proteomes" id="UP000780801"/>
    </source>
</evidence>
<dbReference type="OrthoDB" id="197676at2759"/>
<keyword evidence="2" id="KW-0677">Repeat</keyword>
<evidence type="ECO:0000256" key="2">
    <source>
        <dbReference type="ARBA" id="ARBA00022737"/>
    </source>
</evidence>
<organism evidence="5 6">
    <name type="scientific">Lunasporangiospora selenospora</name>
    <dbReference type="NCBI Taxonomy" id="979761"/>
    <lineage>
        <taxon>Eukaryota</taxon>
        <taxon>Fungi</taxon>
        <taxon>Fungi incertae sedis</taxon>
        <taxon>Mucoromycota</taxon>
        <taxon>Mortierellomycotina</taxon>
        <taxon>Mortierellomycetes</taxon>
        <taxon>Mortierellales</taxon>
        <taxon>Mortierellaceae</taxon>
        <taxon>Lunasporangiospora</taxon>
    </lineage>
</organism>
<evidence type="ECO:0000313" key="5">
    <source>
        <dbReference type="EMBL" id="KAF9583985.1"/>
    </source>
</evidence>
<feature type="repeat" description="RPEL" evidence="4">
    <location>
        <begin position="21"/>
        <end position="46"/>
    </location>
</feature>
<proteinExistence type="predicted"/>
<comment type="subcellular location">
    <subcellularLocation>
        <location evidence="1">Nucleus</location>
    </subcellularLocation>
</comment>
<comment type="caution">
    <text evidence="5">The sequence shown here is derived from an EMBL/GenBank/DDBJ whole genome shotgun (WGS) entry which is preliminary data.</text>
</comment>
<evidence type="ECO:0000256" key="1">
    <source>
        <dbReference type="ARBA" id="ARBA00004123"/>
    </source>
</evidence>
<dbReference type="InterPro" id="IPR004018">
    <property type="entry name" value="RPEL_repeat"/>
</dbReference>
<dbReference type="Pfam" id="PF02755">
    <property type="entry name" value="RPEL"/>
    <property type="match status" value="1"/>
</dbReference>
<sequence>PKIAPALQVHAEELKRAKLETTLAHKIENRPPVSELIDHNILHDTSVAPSLQGKQAELARSQLEDRLNTMIQERSKPEALVEKHILGKRRSSLSLVFSTAGNPLVLLKSMANSR</sequence>
<name>A0A9P6G0D2_9FUNG</name>
<dbReference type="GO" id="GO:0045944">
    <property type="term" value="P:positive regulation of transcription by RNA polymerase II"/>
    <property type="evidence" value="ECO:0007669"/>
    <property type="project" value="TreeGrafter"/>
</dbReference>
<gene>
    <name evidence="5" type="ORF">BGW38_007958</name>
</gene>
<dbReference type="PANTHER" id="PTHR22793">
    <property type="entry name" value="MYOCARDIN-RELATED TRANSCRIPTION FACTOR-RELATED"/>
    <property type="match status" value="1"/>
</dbReference>
<dbReference type="GO" id="GO:0005634">
    <property type="term" value="C:nucleus"/>
    <property type="evidence" value="ECO:0007669"/>
    <property type="project" value="UniProtKB-SubCell"/>
</dbReference>
<accession>A0A9P6G0D2</accession>
<evidence type="ECO:0000256" key="4">
    <source>
        <dbReference type="PROSITE-ProRule" id="PRU00401"/>
    </source>
</evidence>